<sequence length="268" mass="30105">MQNNQLEMKKVSGYLKVIIFYLFTLLIFIGSSALTKQSFLPDLLSLITASIFTFILIYWFVRSDKSVLSKNGLGFDKKSVVRFVSGFGTGLIMVLLMTVITITFSNVAFTRSQTFNPNILVLHIPLFLFVAFREELAFRTYMLWKLKTITGPVVAMIIVTVIFSIEHLFGGYSVVNAFVGSGLGAILFGFSTLRTGNIALSIGIHFAWNLTHWLLGFKGNTGFLIETVQKGTEQQTETIAFIGYIAAMIMGLCVIYLFFKPQKNREYN</sequence>
<dbReference type="GO" id="GO:0080120">
    <property type="term" value="P:CAAX-box protein maturation"/>
    <property type="evidence" value="ECO:0007669"/>
    <property type="project" value="UniProtKB-ARBA"/>
</dbReference>
<dbReference type="AlphaFoldDB" id="C2G4M1"/>
<evidence type="ECO:0000313" key="4">
    <source>
        <dbReference type="Proteomes" id="UP000006241"/>
    </source>
</evidence>
<dbReference type="InterPro" id="IPR003675">
    <property type="entry name" value="Rce1/LyrA-like_dom"/>
</dbReference>
<dbReference type="GO" id="GO:0004175">
    <property type="term" value="F:endopeptidase activity"/>
    <property type="evidence" value="ECO:0007669"/>
    <property type="project" value="UniProtKB-ARBA"/>
</dbReference>
<feature type="transmembrane region" description="Helical" evidence="1">
    <location>
        <begin position="12"/>
        <end position="31"/>
    </location>
</feature>
<accession>C2G4M1</accession>
<dbReference type="Proteomes" id="UP000006241">
    <property type="component" value="Unassembled WGS sequence"/>
</dbReference>
<proteinExistence type="predicted"/>
<comment type="caution">
    <text evidence="3">The sequence shown here is derived from an EMBL/GenBank/DDBJ whole genome shotgun (WGS) entry which is preliminary data.</text>
</comment>
<keyword evidence="1" id="KW-0472">Membrane</keyword>
<feature type="transmembrane region" description="Helical" evidence="1">
    <location>
        <begin position="171"/>
        <end position="190"/>
    </location>
</feature>
<feature type="transmembrane region" description="Helical" evidence="1">
    <location>
        <begin position="43"/>
        <end position="61"/>
    </location>
</feature>
<reference evidence="3 4" key="1">
    <citation type="submission" date="2009-01" db="EMBL/GenBank/DDBJ databases">
        <authorList>
            <person name="Qin X."/>
            <person name="Bachman B."/>
            <person name="Battles P."/>
            <person name="Bell A."/>
            <person name="Bess C."/>
            <person name="Bickham C."/>
            <person name="Chaboub L."/>
            <person name="Chen D."/>
            <person name="Coyle M."/>
            <person name="Deiros D.R."/>
            <person name="Dinh H."/>
            <person name="Forbes L."/>
            <person name="Fowler G."/>
            <person name="Francisco L."/>
            <person name="Fu Q."/>
            <person name="Gubbala S."/>
            <person name="Hale W."/>
            <person name="Han Y."/>
            <person name="Hemphill L."/>
            <person name="Highlander S.K."/>
            <person name="Hirani K."/>
            <person name="Hogues M."/>
            <person name="Jackson L."/>
            <person name="Jakkamsetti A."/>
            <person name="Javaid M."/>
            <person name="Jiang H."/>
            <person name="Korchina V."/>
            <person name="Kovar C."/>
            <person name="Lara F."/>
            <person name="Lee S."/>
            <person name="Mata R."/>
            <person name="Mathew T."/>
            <person name="Moen C."/>
            <person name="Morales K."/>
            <person name="Munidasa M."/>
            <person name="Nazareth L."/>
            <person name="Ngo R."/>
            <person name="Nguyen L."/>
            <person name="Okwuonu G."/>
            <person name="Ongeri F."/>
            <person name="Patil S."/>
            <person name="Petrosino J."/>
            <person name="Pham C."/>
            <person name="Pham P."/>
            <person name="Pu L.-L."/>
            <person name="Puazo M."/>
            <person name="Raj R."/>
            <person name="Reid J."/>
            <person name="Rouhana J."/>
            <person name="Saada N."/>
            <person name="Shang Y."/>
            <person name="Simmons D."/>
            <person name="Thornton R."/>
            <person name="Warren J."/>
            <person name="Weissenberger G."/>
            <person name="Zhang J."/>
            <person name="Zhang L."/>
            <person name="Zhou C."/>
            <person name="Zhu D."/>
            <person name="Muzny D."/>
            <person name="Worley K."/>
            <person name="Gibbs R."/>
        </authorList>
    </citation>
    <scope>NUCLEOTIDE SEQUENCE [LARGE SCALE GENOMIC DNA]</scope>
    <source>
        <strain evidence="3 4">ATCC 33300</strain>
    </source>
</reference>
<keyword evidence="3" id="KW-0645">Protease</keyword>
<feature type="transmembrane region" description="Helical" evidence="1">
    <location>
        <begin position="197"/>
        <end position="215"/>
    </location>
</feature>
<name>C2G4M1_SPHSI</name>
<protein>
    <submittedName>
        <fullName evidence="3">CAAX amino terminal protease family protein</fullName>
    </submittedName>
</protein>
<keyword evidence="3" id="KW-0378">Hydrolase</keyword>
<dbReference type="EMBL" id="ACHB01000099">
    <property type="protein sequence ID" value="EEI89834.1"/>
    <property type="molecule type" value="Genomic_DNA"/>
</dbReference>
<gene>
    <name evidence="3" type="ORF">HMPREF0765_4527</name>
</gene>
<feature type="transmembrane region" description="Helical" evidence="1">
    <location>
        <begin position="115"/>
        <end position="132"/>
    </location>
</feature>
<feature type="transmembrane region" description="Helical" evidence="1">
    <location>
        <begin position="144"/>
        <end position="165"/>
    </location>
</feature>
<dbReference type="PANTHER" id="PTHR39430">
    <property type="entry name" value="MEMBRANE-ASSOCIATED PROTEASE-RELATED"/>
    <property type="match status" value="1"/>
</dbReference>
<evidence type="ECO:0000256" key="1">
    <source>
        <dbReference type="SAM" id="Phobius"/>
    </source>
</evidence>
<organism evidence="3 4">
    <name type="scientific">Sphingobacterium spiritivorum ATCC 33300</name>
    <dbReference type="NCBI Taxonomy" id="525372"/>
    <lineage>
        <taxon>Bacteria</taxon>
        <taxon>Pseudomonadati</taxon>
        <taxon>Bacteroidota</taxon>
        <taxon>Sphingobacteriia</taxon>
        <taxon>Sphingobacteriales</taxon>
        <taxon>Sphingobacteriaceae</taxon>
        <taxon>Sphingobacterium</taxon>
    </lineage>
</organism>
<feature type="domain" description="CAAX prenyl protease 2/Lysostaphin resistance protein A-like" evidence="2">
    <location>
        <begin position="118"/>
        <end position="210"/>
    </location>
</feature>
<dbReference type="HOGENOM" id="CLU_1010962_0_0_10"/>
<feature type="transmembrane region" description="Helical" evidence="1">
    <location>
        <begin position="239"/>
        <end position="259"/>
    </location>
</feature>
<evidence type="ECO:0000313" key="3">
    <source>
        <dbReference type="EMBL" id="EEI89834.1"/>
    </source>
</evidence>
<dbReference type="Pfam" id="PF02517">
    <property type="entry name" value="Rce1-like"/>
    <property type="match status" value="1"/>
</dbReference>
<keyword evidence="1" id="KW-0812">Transmembrane</keyword>
<keyword evidence="1" id="KW-1133">Transmembrane helix</keyword>
<feature type="transmembrane region" description="Helical" evidence="1">
    <location>
        <begin position="81"/>
        <end position="109"/>
    </location>
</feature>
<evidence type="ECO:0000259" key="2">
    <source>
        <dbReference type="Pfam" id="PF02517"/>
    </source>
</evidence>
<dbReference type="PANTHER" id="PTHR39430:SF1">
    <property type="entry name" value="PROTEASE"/>
    <property type="match status" value="1"/>
</dbReference>
<dbReference type="GO" id="GO:0006508">
    <property type="term" value="P:proteolysis"/>
    <property type="evidence" value="ECO:0007669"/>
    <property type="project" value="UniProtKB-KW"/>
</dbReference>